<evidence type="ECO:0000313" key="2">
    <source>
        <dbReference type="Proteomes" id="UP001055879"/>
    </source>
</evidence>
<reference evidence="1 2" key="2">
    <citation type="journal article" date="2022" name="Mol. Ecol. Resour.">
        <title>The genomes of chicory, endive, great burdock and yacon provide insights into Asteraceae paleo-polyploidization history and plant inulin production.</title>
        <authorList>
            <person name="Fan W."/>
            <person name="Wang S."/>
            <person name="Wang H."/>
            <person name="Wang A."/>
            <person name="Jiang F."/>
            <person name="Liu H."/>
            <person name="Zhao H."/>
            <person name="Xu D."/>
            <person name="Zhang Y."/>
        </authorList>
    </citation>
    <scope>NUCLEOTIDE SEQUENCE [LARGE SCALE GENOMIC DNA]</scope>
    <source>
        <strain evidence="2">cv. Niubang</strain>
    </source>
</reference>
<evidence type="ECO:0000313" key="1">
    <source>
        <dbReference type="EMBL" id="KAI3733520.1"/>
    </source>
</evidence>
<comment type="caution">
    <text evidence="1">The sequence shown here is derived from an EMBL/GenBank/DDBJ whole genome shotgun (WGS) entry which is preliminary data.</text>
</comment>
<protein>
    <submittedName>
        <fullName evidence="1">Uncharacterized protein</fullName>
    </submittedName>
</protein>
<dbReference type="Proteomes" id="UP001055879">
    <property type="component" value="Linkage Group LG04"/>
</dbReference>
<dbReference type="EMBL" id="CM042050">
    <property type="protein sequence ID" value="KAI3733520.1"/>
    <property type="molecule type" value="Genomic_DNA"/>
</dbReference>
<reference evidence="2" key="1">
    <citation type="journal article" date="2022" name="Mol. Ecol. Resour.">
        <title>The genomes of chicory, endive, great burdock and yacon provide insights into Asteraceae palaeo-polyploidization history and plant inulin production.</title>
        <authorList>
            <person name="Fan W."/>
            <person name="Wang S."/>
            <person name="Wang H."/>
            <person name="Wang A."/>
            <person name="Jiang F."/>
            <person name="Liu H."/>
            <person name="Zhao H."/>
            <person name="Xu D."/>
            <person name="Zhang Y."/>
        </authorList>
    </citation>
    <scope>NUCLEOTIDE SEQUENCE [LARGE SCALE GENOMIC DNA]</scope>
    <source>
        <strain evidence="2">cv. Niubang</strain>
    </source>
</reference>
<sequence length="109" mass="12240">MEKQELHTLTIYGLIEEENVGIIPTEDGLLQEICRTIYGLIEEEICRVFSGCFWAAAAATATVAMIGGSTEAMIDGSSEAMIGNSSTWFLCGLLFFSHFTYHRRVRRRR</sequence>
<proteinExistence type="predicted"/>
<accession>A0ACB9CH68</accession>
<gene>
    <name evidence="1" type="ORF">L6452_12963</name>
</gene>
<name>A0ACB9CH68_ARCLA</name>
<organism evidence="1 2">
    <name type="scientific">Arctium lappa</name>
    <name type="common">Greater burdock</name>
    <name type="synonym">Lappa major</name>
    <dbReference type="NCBI Taxonomy" id="4217"/>
    <lineage>
        <taxon>Eukaryota</taxon>
        <taxon>Viridiplantae</taxon>
        <taxon>Streptophyta</taxon>
        <taxon>Embryophyta</taxon>
        <taxon>Tracheophyta</taxon>
        <taxon>Spermatophyta</taxon>
        <taxon>Magnoliopsida</taxon>
        <taxon>eudicotyledons</taxon>
        <taxon>Gunneridae</taxon>
        <taxon>Pentapetalae</taxon>
        <taxon>asterids</taxon>
        <taxon>campanulids</taxon>
        <taxon>Asterales</taxon>
        <taxon>Asteraceae</taxon>
        <taxon>Carduoideae</taxon>
        <taxon>Cardueae</taxon>
        <taxon>Arctiinae</taxon>
        <taxon>Arctium</taxon>
    </lineage>
</organism>
<keyword evidence="2" id="KW-1185">Reference proteome</keyword>